<evidence type="ECO:0000313" key="2">
    <source>
        <dbReference type="EMBL" id="GGL18435.1"/>
    </source>
</evidence>
<gene>
    <name evidence="2" type="ORF">GCM10010844_41590</name>
</gene>
<sequence length="568" mass="62925">MTAESDALSVQAQRTLMVKEAVMAYSDQLKRRFENEGRRRLKLLQRCVQDPEARVVAAAAARMDPVTFLNDWVWLYEPRNPGRGLPAVLPLTLRPRQVAFIRYLQDLRRNRRNGLVEKSRDEGMTWVVIGYYVWAWLHEAGFSGGLGSRKLDLVDKSGDLDTLFEKARFIVRKLPAFLKPQGFSEKLHSKEALLINPTNNANIKGEGGDNIGRGGRSSIYFVDEHAKVPRADTVHAALSQNTDVIVYGSTPHGRANLFARIAHNLIPGDPWDVFTFHWRDNPDKNYALNVPALTGKGTEQVSPWYLFEKSKSVDQALFEQEVDISYDAETKNQIILGAWVQAALKLRLEATAPATAGLDVGDTGPDATVYSSRSGPVVTRIQALISAEAPQDTHELATRERVTLLQYDRNGVGASIAATVDRRTDRAYEVRGVFNGGVPSKTVYEDSQTPADLRFANFATECWWRLRLRFQKTWERVEQGIEHPDDECISLAQLPAGDALNTLVAQLSQATYSRVGTSDKLTVNKKGEGGKSPNHAEALIYAFAPPPPAAPAPKPRPAAAQLGPGSFD</sequence>
<accession>A0ABQ2FR01</accession>
<evidence type="ECO:0000313" key="3">
    <source>
        <dbReference type="Proteomes" id="UP000604341"/>
    </source>
</evidence>
<feature type="region of interest" description="Disordered" evidence="1">
    <location>
        <begin position="544"/>
        <end position="568"/>
    </location>
</feature>
<dbReference type="EMBL" id="BMPE01000027">
    <property type="protein sequence ID" value="GGL18435.1"/>
    <property type="molecule type" value="Genomic_DNA"/>
</dbReference>
<dbReference type="Gene3D" id="3.40.50.300">
    <property type="entry name" value="P-loop containing nucleotide triphosphate hydrolases"/>
    <property type="match status" value="1"/>
</dbReference>
<evidence type="ECO:0000256" key="1">
    <source>
        <dbReference type="SAM" id="MobiDB-lite"/>
    </source>
</evidence>
<comment type="caution">
    <text evidence="2">The sequence shown here is derived from an EMBL/GenBank/DDBJ whole genome shotgun (WGS) entry which is preliminary data.</text>
</comment>
<proteinExistence type="predicted"/>
<dbReference type="Proteomes" id="UP000604341">
    <property type="component" value="Unassembled WGS sequence"/>
</dbReference>
<feature type="compositionally biased region" description="Pro residues" evidence="1">
    <location>
        <begin position="544"/>
        <end position="556"/>
    </location>
</feature>
<dbReference type="RefSeq" id="WP_189070900.1">
    <property type="nucleotide sequence ID" value="NZ_BMPE01000027.1"/>
</dbReference>
<keyword evidence="3" id="KW-1185">Reference proteome</keyword>
<dbReference type="Gene3D" id="3.30.420.240">
    <property type="match status" value="1"/>
</dbReference>
<organism evidence="2 3">
    <name type="scientific">Deinococcus radiotolerans</name>
    <dbReference type="NCBI Taxonomy" id="1309407"/>
    <lineage>
        <taxon>Bacteria</taxon>
        <taxon>Thermotogati</taxon>
        <taxon>Deinococcota</taxon>
        <taxon>Deinococci</taxon>
        <taxon>Deinococcales</taxon>
        <taxon>Deinococcaceae</taxon>
        <taxon>Deinococcus</taxon>
    </lineage>
</organism>
<reference evidence="3" key="1">
    <citation type="journal article" date="2019" name="Int. J. Syst. Evol. Microbiol.">
        <title>The Global Catalogue of Microorganisms (GCM) 10K type strain sequencing project: providing services to taxonomists for standard genome sequencing and annotation.</title>
        <authorList>
            <consortium name="The Broad Institute Genomics Platform"/>
            <consortium name="The Broad Institute Genome Sequencing Center for Infectious Disease"/>
            <person name="Wu L."/>
            <person name="Ma J."/>
        </authorList>
    </citation>
    <scope>NUCLEOTIDE SEQUENCE [LARGE SCALE GENOMIC DNA]</scope>
    <source>
        <strain evidence="3">JCM 19173</strain>
    </source>
</reference>
<protein>
    <recommendedName>
        <fullName evidence="4">Terminase</fullName>
    </recommendedName>
</protein>
<name>A0ABQ2FR01_9DEIO</name>
<evidence type="ECO:0008006" key="4">
    <source>
        <dbReference type="Google" id="ProtNLM"/>
    </source>
</evidence>
<dbReference type="InterPro" id="IPR027417">
    <property type="entry name" value="P-loop_NTPase"/>
</dbReference>